<dbReference type="AlphaFoldDB" id="A0A124E2U2"/>
<gene>
    <name evidence="1" type="ORF">RMCC_4888</name>
</gene>
<dbReference type="EMBL" id="BCSY01000076">
    <property type="protein sequence ID" value="GAS97923.1"/>
    <property type="molecule type" value="Genomic_DNA"/>
</dbReference>
<reference evidence="2" key="2">
    <citation type="submission" date="2016-02" db="EMBL/GenBank/DDBJ databases">
        <title>Draft genome sequence of five rapidly growing Mycobacterium species.</title>
        <authorList>
            <person name="Katahira K."/>
            <person name="Gotou Y."/>
            <person name="Iida K."/>
            <person name="Ogura Y."/>
            <person name="Hayashi T."/>
        </authorList>
    </citation>
    <scope>NUCLEOTIDE SEQUENCE [LARGE SCALE GENOMIC DNA]</scope>
    <source>
        <strain evidence="2">JCM15298</strain>
    </source>
</reference>
<dbReference type="RefSeq" id="WP_234811596.1">
    <property type="nucleotide sequence ID" value="NZ_CATORR010000118.1"/>
</dbReference>
<comment type="caution">
    <text evidence="1">The sequence shown here is derived from an EMBL/GenBank/DDBJ whole genome shotgun (WGS) entry which is preliminary data.</text>
</comment>
<reference evidence="2" key="1">
    <citation type="journal article" date="2016" name="Genome Announc.">
        <title>Draft Genome Sequences of Five Rapidly Growing Mycobacterium Species, M. thermoresistibile, M. fortuitum subsp. acetamidolyticum, M. canariasense, M. brisbanense, and M. novocastrense.</title>
        <authorList>
            <person name="Katahira K."/>
            <person name="Ogura Y."/>
            <person name="Gotoh Y."/>
            <person name="Hayashi T."/>
        </authorList>
    </citation>
    <scope>NUCLEOTIDE SEQUENCE [LARGE SCALE GENOMIC DNA]</scope>
    <source>
        <strain evidence="2">JCM15298</strain>
    </source>
</reference>
<protein>
    <submittedName>
        <fullName evidence="1">Uncharacterized protein</fullName>
    </submittedName>
</protein>
<keyword evidence="2" id="KW-1185">Reference proteome</keyword>
<name>A0A124E2U2_MYCCR</name>
<accession>A0A124E2U2</accession>
<organism evidence="1 2">
    <name type="scientific">Mycolicibacterium canariasense</name>
    <name type="common">Mycobacterium canariasense</name>
    <dbReference type="NCBI Taxonomy" id="228230"/>
    <lineage>
        <taxon>Bacteria</taxon>
        <taxon>Bacillati</taxon>
        <taxon>Actinomycetota</taxon>
        <taxon>Actinomycetes</taxon>
        <taxon>Mycobacteriales</taxon>
        <taxon>Mycobacteriaceae</taxon>
        <taxon>Mycolicibacterium</taxon>
    </lineage>
</organism>
<evidence type="ECO:0000313" key="2">
    <source>
        <dbReference type="Proteomes" id="UP000069443"/>
    </source>
</evidence>
<evidence type="ECO:0000313" key="1">
    <source>
        <dbReference type="EMBL" id="GAS97923.1"/>
    </source>
</evidence>
<dbReference type="Proteomes" id="UP000069443">
    <property type="component" value="Unassembled WGS sequence"/>
</dbReference>
<sequence length="84" mass="9552">MVTPTAVYLHERKLVEWVFESTKTAADFADTFKQIRKRGIDVAIVLPMPELGRAHEEFWGTGLSLYGWIDRGDNVIRFTGPEVA</sequence>
<proteinExistence type="predicted"/>